<feature type="transmembrane region" description="Helical" evidence="4">
    <location>
        <begin position="103"/>
        <end position="125"/>
    </location>
</feature>
<feature type="transmembrane region" description="Helical" evidence="4">
    <location>
        <begin position="170"/>
        <end position="189"/>
    </location>
</feature>
<evidence type="ECO:0000313" key="7">
    <source>
        <dbReference type="Proteomes" id="UP001379235"/>
    </source>
</evidence>
<protein>
    <submittedName>
        <fullName evidence="6">MFS transporter</fullName>
    </submittedName>
</protein>
<evidence type="ECO:0000256" key="4">
    <source>
        <dbReference type="SAM" id="Phobius"/>
    </source>
</evidence>
<sequence length="412" mass="44032">MTGYAKEFGLNWHTLLACAIGMSLGSAVSHYTMNLLGPAMLKEFGWSRADFALIGSITLLTMPLIPLAGRFTDRFGARVAAMVGFTVVPLGFIAYTFMTGSIVQFFAIYLVQHIFGVLTTTLVFARVIVERFDAARGMALSLLMTGPPLVAAVAVPLLGRLIREHGWRSGWLTLAALSAVAGIIAITVMGRSANKARPARHEVHLGMEEFLALLRHPAFLLLVAGMILVNLPQVFVSSQMVLVVQESGVSEMLAAWMISFYSIGVIVGRFGTGLALDRVSVKLVALATLAIPAIGYLVLYSSLTATWVLVGAVLIIGLAQGAEGDIGSFLVSRKFRMKNFSLLQSFVTASIGLGAASGSLFMSFTLRRTESYDSFLMLAAVTTVIGAVLIYLAARAPTVSDGPIEPEQGVFE</sequence>
<proteinExistence type="predicted"/>
<dbReference type="InterPro" id="IPR050327">
    <property type="entry name" value="Proton-linked_MCT"/>
</dbReference>
<feature type="domain" description="Major facilitator superfamily (MFS) profile" evidence="5">
    <location>
        <begin position="14"/>
        <end position="398"/>
    </location>
</feature>
<dbReference type="InterPro" id="IPR011701">
    <property type="entry name" value="MFS"/>
</dbReference>
<dbReference type="PANTHER" id="PTHR11360:SF290">
    <property type="entry name" value="MONOCARBOXYLATE MFS PERMEASE"/>
    <property type="match status" value="1"/>
</dbReference>
<keyword evidence="1 4" id="KW-0812">Transmembrane</keyword>
<feature type="transmembrane region" description="Helical" evidence="4">
    <location>
        <begin position="253"/>
        <end position="272"/>
    </location>
</feature>
<dbReference type="PANTHER" id="PTHR11360">
    <property type="entry name" value="MONOCARBOXYLATE TRANSPORTER"/>
    <property type="match status" value="1"/>
</dbReference>
<feature type="transmembrane region" description="Helical" evidence="4">
    <location>
        <begin position="374"/>
        <end position="394"/>
    </location>
</feature>
<reference evidence="6 7" key="1">
    <citation type="submission" date="2024-03" db="EMBL/GenBank/DDBJ databases">
        <authorList>
            <person name="Jo J.-H."/>
        </authorList>
    </citation>
    <scope>NUCLEOTIDE SEQUENCE [LARGE SCALE GENOMIC DNA]</scope>
    <source>
        <strain evidence="6 7">AS3R-12</strain>
    </source>
</reference>
<evidence type="ECO:0000256" key="3">
    <source>
        <dbReference type="ARBA" id="ARBA00023136"/>
    </source>
</evidence>
<dbReference type="InterPro" id="IPR036259">
    <property type="entry name" value="MFS_trans_sf"/>
</dbReference>
<feature type="transmembrane region" description="Helical" evidence="4">
    <location>
        <begin position="51"/>
        <end position="68"/>
    </location>
</feature>
<dbReference type="PROSITE" id="PS51257">
    <property type="entry name" value="PROKAR_LIPOPROTEIN"/>
    <property type="match status" value="1"/>
</dbReference>
<name>A0ABU8S7X2_9SPHN</name>
<keyword evidence="3 4" id="KW-0472">Membrane</keyword>
<comment type="caution">
    <text evidence="6">The sequence shown here is derived from an EMBL/GenBank/DDBJ whole genome shotgun (WGS) entry which is preliminary data.</text>
</comment>
<evidence type="ECO:0000259" key="5">
    <source>
        <dbReference type="PROSITE" id="PS50850"/>
    </source>
</evidence>
<feature type="transmembrane region" description="Helical" evidence="4">
    <location>
        <begin position="210"/>
        <end position="233"/>
    </location>
</feature>
<feature type="transmembrane region" description="Helical" evidence="4">
    <location>
        <begin position="137"/>
        <end position="158"/>
    </location>
</feature>
<feature type="transmembrane region" description="Helical" evidence="4">
    <location>
        <begin position="75"/>
        <end position="97"/>
    </location>
</feature>
<dbReference type="RefSeq" id="WP_339966456.1">
    <property type="nucleotide sequence ID" value="NZ_JBBHJY010000003.1"/>
</dbReference>
<dbReference type="Proteomes" id="UP001379235">
    <property type="component" value="Unassembled WGS sequence"/>
</dbReference>
<gene>
    <name evidence="6" type="ORF">WG900_08945</name>
</gene>
<keyword evidence="2 4" id="KW-1133">Transmembrane helix</keyword>
<keyword evidence="7" id="KW-1185">Reference proteome</keyword>
<feature type="transmembrane region" description="Helical" evidence="4">
    <location>
        <begin position="12"/>
        <end position="31"/>
    </location>
</feature>
<dbReference type="PROSITE" id="PS50850">
    <property type="entry name" value="MFS"/>
    <property type="match status" value="1"/>
</dbReference>
<evidence type="ECO:0000256" key="1">
    <source>
        <dbReference type="ARBA" id="ARBA00022692"/>
    </source>
</evidence>
<dbReference type="SUPFAM" id="SSF103473">
    <property type="entry name" value="MFS general substrate transporter"/>
    <property type="match status" value="1"/>
</dbReference>
<accession>A0ABU8S7X2</accession>
<dbReference type="EMBL" id="JBBHJY010000003">
    <property type="protein sequence ID" value="MEJ6010048.1"/>
    <property type="molecule type" value="Genomic_DNA"/>
</dbReference>
<evidence type="ECO:0000313" key="6">
    <source>
        <dbReference type="EMBL" id="MEJ6010048.1"/>
    </source>
</evidence>
<feature type="transmembrane region" description="Helical" evidence="4">
    <location>
        <begin position="342"/>
        <end position="362"/>
    </location>
</feature>
<dbReference type="Pfam" id="PF07690">
    <property type="entry name" value="MFS_1"/>
    <property type="match status" value="1"/>
</dbReference>
<evidence type="ECO:0000256" key="2">
    <source>
        <dbReference type="ARBA" id="ARBA00022989"/>
    </source>
</evidence>
<feature type="transmembrane region" description="Helical" evidence="4">
    <location>
        <begin position="305"/>
        <end position="322"/>
    </location>
</feature>
<feature type="transmembrane region" description="Helical" evidence="4">
    <location>
        <begin position="279"/>
        <end position="299"/>
    </location>
</feature>
<dbReference type="InterPro" id="IPR020846">
    <property type="entry name" value="MFS_dom"/>
</dbReference>
<dbReference type="Gene3D" id="1.20.1250.20">
    <property type="entry name" value="MFS general substrate transporter like domains"/>
    <property type="match status" value="2"/>
</dbReference>
<organism evidence="6 7">
    <name type="scientific">Novosphingobium aquae</name>
    <dbReference type="NCBI Taxonomy" id="3133435"/>
    <lineage>
        <taxon>Bacteria</taxon>
        <taxon>Pseudomonadati</taxon>
        <taxon>Pseudomonadota</taxon>
        <taxon>Alphaproteobacteria</taxon>
        <taxon>Sphingomonadales</taxon>
        <taxon>Sphingomonadaceae</taxon>
        <taxon>Novosphingobium</taxon>
    </lineage>
</organism>